<dbReference type="InterPro" id="IPR015424">
    <property type="entry name" value="PyrdxlP-dep_Trfase"/>
</dbReference>
<dbReference type="EC" id="2.3.1.50" evidence="5"/>
<dbReference type="InterPro" id="IPR004839">
    <property type="entry name" value="Aminotransferase_I/II_large"/>
</dbReference>
<evidence type="ECO:0000256" key="8">
    <source>
        <dbReference type="ARBA" id="ARBA00022919"/>
    </source>
</evidence>
<dbReference type="PANTHER" id="PTHR13693">
    <property type="entry name" value="CLASS II AMINOTRANSFERASE/8-AMINO-7-OXONONANOATE SYNTHASE"/>
    <property type="match status" value="1"/>
</dbReference>
<evidence type="ECO:0000256" key="1">
    <source>
        <dbReference type="ARBA" id="ARBA00001933"/>
    </source>
</evidence>
<evidence type="ECO:0000256" key="4">
    <source>
        <dbReference type="ARBA" id="ARBA00008392"/>
    </source>
</evidence>
<dbReference type="Gene3D" id="3.90.1150.10">
    <property type="entry name" value="Aspartate Aminotransferase, domain 1"/>
    <property type="match status" value="1"/>
</dbReference>
<sequence length="589" mass="64918">MTSYQPVLQTSASSPIPQFAEIPAPLIPLLTFLSSVWLTCQNLFHHIPGSPILVRYIRSSYQNDPWRSALEVLLVAFALRTILMGRTRGEGEGKNFVKLTEKEIDELVDDFTPQPLVDAPSPADTFTLQTVPVIYGQNGTKVKTSPNGKPLMNMAIPNWSGFVESDRMKEVAINTLRQYGVGTCGPSGFYGTIDVHTKLEEDLANFLNTEAAIIYAQTFALVSSCIPAFAKRGDIIVADRGVNFAIHKGLQISRSQIKWYAHGDMKDLERVLQNVERDRKRKGGKLTKKFIVAEGIFENDGMMLDLPKVLELKKKYKYRLILDECMSFGMIGQHGRGLSEYYGVPASEVDILLGSMATGLATGGGFCAGSKVVCSHQRINSSASVFSASLPAMLATTASAAIDALIHQPSLMSSLQANIHVFRQQLSKLEPVYTQTPPTSSDGTVPAASALMPPPPIQNKDAIISIPSHPTSGLIHIFLLDPPPTLEEEERLLQDVVDEAMNTSSILITRARRLRGQEIFEPEPSLKICISGAFTKKEVEKAGQGLRHALIKVCGSEFNFRLWHEIKLTQSFVRRETMKLGRHILERGV</sequence>
<accession>A0AAW0YXJ4</accession>
<dbReference type="GO" id="GO:0016020">
    <property type="term" value="C:membrane"/>
    <property type="evidence" value="ECO:0007669"/>
    <property type="project" value="GOC"/>
</dbReference>
<keyword evidence="7" id="KW-0663">Pyridoxal phosphate</keyword>
<evidence type="ECO:0000313" key="13">
    <source>
        <dbReference type="Proteomes" id="UP001388673"/>
    </source>
</evidence>
<proteinExistence type="inferred from homology"/>
<dbReference type="SUPFAM" id="SSF53383">
    <property type="entry name" value="PLP-dependent transferases"/>
    <property type="match status" value="1"/>
</dbReference>
<evidence type="ECO:0000256" key="9">
    <source>
        <dbReference type="ARBA" id="ARBA00023098"/>
    </source>
</evidence>
<dbReference type="InterPro" id="IPR015421">
    <property type="entry name" value="PyrdxlP-dep_Trfase_major"/>
</dbReference>
<keyword evidence="8" id="KW-0746">Sphingolipid metabolism</keyword>
<comment type="caution">
    <text evidence="12">The sequence shown here is derived from an EMBL/GenBank/DDBJ whole genome shotgun (WGS) entry which is preliminary data.</text>
</comment>
<dbReference type="GO" id="GO:0004758">
    <property type="term" value="F:serine C-palmitoyltransferase activity"/>
    <property type="evidence" value="ECO:0007669"/>
    <property type="project" value="TreeGrafter"/>
</dbReference>
<dbReference type="PANTHER" id="PTHR13693:SF2">
    <property type="entry name" value="SERINE PALMITOYLTRANSFERASE 1"/>
    <property type="match status" value="1"/>
</dbReference>
<evidence type="ECO:0000256" key="2">
    <source>
        <dbReference type="ARBA" id="ARBA00004760"/>
    </source>
</evidence>
<dbReference type="GO" id="GO:0005783">
    <property type="term" value="C:endoplasmic reticulum"/>
    <property type="evidence" value="ECO:0007669"/>
    <property type="project" value="TreeGrafter"/>
</dbReference>
<dbReference type="AlphaFoldDB" id="A0AAW0YXJ4"/>
<dbReference type="GO" id="GO:0046513">
    <property type="term" value="P:ceramide biosynthetic process"/>
    <property type="evidence" value="ECO:0007669"/>
    <property type="project" value="TreeGrafter"/>
</dbReference>
<protein>
    <recommendedName>
        <fullName evidence="5">serine C-palmitoyltransferase</fullName>
        <ecNumber evidence="5">2.3.1.50</ecNumber>
    </recommendedName>
</protein>
<keyword evidence="6" id="KW-0808">Transferase</keyword>
<dbReference type="Pfam" id="PF00155">
    <property type="entry name" value="Aminotran_1_2"/>
    <property type="match status" value="1"/>
</dbReference>
<comment type="pathway">
    <text evidence="3">Sphingolipid metabolism.</text>
</comment>
<keyword evidence="9" id="KW-0443">Lipid metabolism</keyword>
<dbReference type="GeneID" id="92181538"/>
<dbReference type="KEGG" id="kne:92181538"/>
<reference evidence="12 13" key="1">
    <citation type="journal article" date="2024" name="bioRxiv">
        <title>Comparative genomics of Cryptococcus and Kwoniella reveals pathogenesis evolution and contrasting karyotype dynamics via intercentromeric recombination or chromosome fusion.</title>
        <authorList>
            <person name="Coelho M.A."/>
            <person name="David-Palma M."/>
            <person name="Shea T."/>
            <person name="Bowers K."/>
            <person name="McGinley-Smith S."/>
            <person name="Mohammad A.W."/>
            <person name="Gnirke A."/>
            <person name="Yurkov A.M."/>
            <person name="Nowrousian M."/>
            <person name="Sun S."/>
            <person name="Cuomo C.A."/>
            <person name="Heitman J."/>
        </authorList>
    </citation>
    <scope>NUCLEOTIDE SEQUENCE [LARGE SCALE GENOMIC DNA]</scope>
    <source>
        <strain evidence="12 13">CBS 13917</strain>
    </source>
</reference>
<comment type="similarity">
    <text evidence="4">Belongs to the class-II pyridoxal-phosphate-dependent aminotransferase family.</text>
</comment>
<dbReference type="InterPro" id="IPR015422">
    <property type="entry name" value="PyrdxlP-dep_Trfase_small"/>
</dbReference>
<evidence type="ECO:0000256" key="7">
    <source>
        <dbReference type="ARBA" id="ARBA00022898"/>
    </source>
</evidence>
<keyword evidence="13" id="KW-1185">Reference proteome</keyword>
<evidence type="ECO:0000256" key="3">
    <source>
        <dbReference type="ARBA" id="ARBA00004991"/>
    </source>
</evidence>
<dbReference type="Proteomes" id="UP001388673">
    <property type="component" value="Unassembled WGS sequence"/>
</dbReference>
<comment type="cofactor">
    <cofactor evidence="1">
        <name>pyridoxal 5'-phosphate</name>
        <dbReference type="ChEBI" id="CHEBI:597326"/>
    </cofactor>
</comment>
<organism evidence="12 13">
    <name type="scientific">Kwoniella newhampshirensis</name>
    <dbReference type="NCBI Taxonomy" id="1651941"/>
    <lineage>
        <taxon>Eukaryota</taxon>
        <taxon>Fungi</taxon>
        <taxon>Dikarya</taxon>
        <taxon>Basidiomycota</taxon>
        <taxon>Agaricomycotina</taxon>
        <taxon>Tremellomycetes</taxon>
        <taxon>Tremellales</taxon>
        <taxon>Cryptococcaceae</taxon>
        <taxon>Kwoniella</taxon>
    </lineage>
</organism>
<gene>
    <name evidence="12" type="ORF">IAR55_004280</name>
</gene>
<dbReference type="Gene3D" id="3.40.640.10">
    <property type="entry name" value="Type I PLP-dependent aspartate aminotransferase-like (Major domain)"/>
    <property type="match status" value="1"/>
</dbReference>
<feature type="domain" description="Aminotransferase class I/classII large" evidence="11">
    <location>
        <begin position="152"/>
        <end position="442"/>
    </location>
</feature>
<evidence type="ECO:0000256" key="5">
    <source>
        <dbReference type="ARBA" id="ARBA00013220"/>
    </source>
</evidence>
<comment type="pathway">
    <text evidence="2">Lipid metabolism; sphingolipid metabolism.</text>
</comment>
<dbReference type="EMBL" id="JBCAWK010000008">
    <property type="protein sequence ID" value="KAK8850362.1"/>
    <property type="molecule type" value="Genomic_DNA"/>
</dbReference>
<evidence type="ECO:0000256" key="6">
    <source>
        <dbReference type="ARBA" id="ARBA00022679"/>
    </source>
</evidence>
<dbReference type="GO" id="GO:0046512">
    <property type="term" value="P:sphingosine biosynthetic process"/>
    <property type="evidence" value="ECO:0007669"/>
    <property type="project" value="TreeGrafter"/>
</dbReference>
<evidence type="ECO:0000259" key="11">
    <source>
        <dbReference type="Pfam" id="PF00155"/>
    </source>
</evidence>
<evidence type="ECO:0000313" key="12">
    <source>
        <dbReference type="EMBL" id="KAK8850362.1"/>
    </source>
</evidence>
<dbReference type="GO" id="GO:0030170">
    <property type="term" value="F:pyridoxal phosphate binding"/>
    <property type="evidence" value="ECO:0007669"/>
    <property type="project" value="InterPro"/>
</dbReference>
<evidence type="ECO:0000256" key="10">
    <source>
        <dbReference type="ARBA" id="ARBA00023315"/>
    </source>
</evidence>
<dbReference type="RefSeq" id="XP_066801793.1">
    <property type="nucleotide sequence ID" value="XM_066947379.1"/>
</dbReference>
<dbReference type="InterPro" id="IPR050087">
    <property type="entry name" value="AON_synthase_class-II"/>
</dbReference>
<keyword evidence="10" id="KW-0012">Acyltransferase</keyword>
<name>A0AAW0YXJ4_9TREE</name>